<dbReference type="PATRIC" id="fig|45070.6.peg.1007"/>
<keyword evidence="1" id="KW-0732">Signal</keyword>
<dbReference type="Gene3D" id="2.60.40.1930">
    <property type="match status" value="1"/>
</dbReference>
<accession>A0A0W0WUL3</accession>
<dbReference type="STRING" id="45070.Lnau_0951"/>
<evidence type="ECO:0000259" key="2">
    <source>
        <dbReference type="Pfam" id="PF16024"/>
    </source>
</evidence>
<dbReference type="Pfam" id="PF20943">
    <property type="entry name" value="DUF4785_3rd"/>
    <property type="match status" value="1"/>
</dbReference>
<dbReference type="OrthoDB" id="5646881at2"/>
<dbReference type="EMBL" id="LNYO01000013">
    <property type="protein sequence ID" value="KTD35967.1"/>
    <property type="molecule type" value="Genomic_DNA"/>
</dbReference>
<sequence>MKFLSLILLSLLCLESQAYPLAKQVHLVPYNCKSCDLLSHEELSLSWPTHDSPLQTQTMHEQTSRKYQVKASLKELRQGVTIHTSAAEAIVRIAPVNPKTSVKLQFSISNKHGLNLSLLEASSLYSQREALKNTPFAGNTLALAELKPELGFGQFTITSSQADRSKDDELFMIHVYDRYAATALTIQTNKARYYSGDEFVATLILKDKEQIYSIDDLTLSLVSPDGEITPLVATPIAENIFQARTILNSEKNSRGGNWYVDATVTTIIGDDIIWRQAHSAFSYTIPSAAVVNITKGPANNFDFIATVEVATGSRYALQAVLLGSDTQGKLHPIQTTQSAAWLPTGQQRLNFSFDSNLKTDYKAPYYLSYIHLTDFGQMKPVFEFDAPIEVDKLS</sequence>
<dbReference type="Pfam" id="PF20942">
    <property type="entry name" value="DUF4785_2nd"/>
    <property type="match status" value="1"/>
</dbReference>
<evidence type="ECO:0000313" key="6">
    <source>
        <dbReference type="Proteomes" id="UP000054725"/>
    </source>
</evidence>
<keyword evidence="6" id="KW-1185">Reference proteome</keyword>
<dbReference type="AlphaFoldDB" id="A0A0W0WUL3"/>
<reference evidence="5 6" key="1">
    <citation type="submission" date="2015-11" db="EMBL/GenBank/DDBJ databases">
        <title>Genomic analysis of 38 Legionella species identifies large and diverse effector repertoires.</title>
        <authorList>
            <person name="Burstein D."/>
            <person name="Amaro F."/>
            <person name="Zusman T."/>
            <person name="Lifshitz Z."/>
            <person name="Cohen O."/>
            <person name="Gilbert J.A."/>
            <person name="Pupko T."/>
            <person name="Shuman H.A."/>
            <person name="Segal G."/>
        </authorList>
    </citation>
    <scope>NUCLEOTIDE SEQUENCE [LARGE SCALE GENOMIC DNA]</scope>
    <source>
        <strain evidence="5 6">ATCC 49506</strain>
    </source>
</reference>
<name>A0A0W0WUL3_9GAMM</name>
<feature type="domain" description="DUF4785" evidence="2">
    <location>
        <begin position="35"/>
        <end position="177"/>
    </location>
</feature>
<proteinExistence type="predicted"/>
<comment type="caution">
    <text evidence="5">The sequence shown here is derived from an EMBL/GenBank/DDBJ whole genome shotgun (WGS) entry which is preliminary data.</text>
</comment>
<feature type="domain" description="DUF4785" evidence="3">
    <location>
        <begin position="181"/>
        <end position="284"/>
    </location>
</feature>
<evidence type="ECO:0000259" key="3">
    <source>
        <dbReference type="Pfam" id="PF20942"/>
    </source>
</evidence>
<organism evidence="5 6">
    <name type="scientific">Legionella nautarum</name>
    <dbReference type="NCBI Taxonomy" id="45070"/>
    <lineage>
        <taxon>Bacteria</taxon>
        <taxon>Pseudomonadati</taxon>
        <taxon>Pseudomonadota</taxon>
        <taxon>Gammaproteobacteria</taxon>
        <taxon>Legionellales</taxon>
        <taxon>Legionellaceae</taxon>
        <taxon>Legionella</taxon>
    </lineage>
</organism>
<feature type="signal peptide" evidence="1">
    <location>
        <begin position="1"/>
        <end position="18"/>
    </location>
</feature>
<dbReference type="InterPro" id="IPR048296">
    <property type="entry name" value="DUF4785_central"/>
</dbReference>
<evidence type="ECO:0000256" key="1">
    <source>
        <dbReference type="SAM" id="SignalP"/>
    </source>
</evidence>
<feature type="chain" id="PRO_5006915844" description="DUF4785 domain-containing protein" evidence="1">
    <location>
        <begin position="19"/>
        <end position="394"/>
    </location>
</feature>
<dbReference type="InterPro" id="IPR031979">
    <property type="entry name" value="DUF4785_N"/>
</dbReference>
<dbReference type="InterPro" id="IPR048295">
    <property type="entry name" value="DUF4785_C"/>
</dbReference>
<protein>
    <recommendedName>
        <fullName evidence="7">DUF4785 domain-containing protein</fullName>
    </recommendedName>
</protein>
<evidence type="ECO:0000313" key="5">
    <source>
        <dbReference type="EMBL" id="KTD35967.1"/>
    </source>
</evidence>
<evidence type="ECO:0000259" key="4">
    <source>
        <dbReference type="Pfam" id="PF20943"/>
    </source>
</evidence>
<dbReference type="RefSeq" id="WP_058503997.1">
    <property type="nucleotide sequence ID" value="NZ_CAAAIF010000001.1"/>
</dbReference>
<dbReference type="Pfam" id="PF16024">
    <property type="entry name" value="DUF4785_1st"/>
    <property type="match status" value="1"/>
</dbReference>
<gene>
    <name evidence="5" type="ORF">Lnau_0951</name>
</gene>
<feature type="domain" description="DUF4785" evidence="4">
    <location>
        <begin position="287"/>
        <end position="390"/>
    </location>
</feature>
<evidence type="ECO:0008006" key="7">
    <source>
        <dbReference type="Google" id="ProtNLM"/>
    </source>
</evidence>
<dbReference type="Gene3D" id="2.60.120.1370">
    <property type="match status" value="1"/>
</dbReference>
<dbReference type="Proteomes" id="UP000054725">
    <property type="component" value="Unassembled WGS sequence"/>
</dbReference>